<keyword evidence="2" id="KW-0645">Protease</keyword>
<dbReference type="PANTHER" id="PTHR32060">
    <property type="entry name" value="TAIL-SPECIFIC PROTEASE"/>
    <property type="match status" value="1"/>
</dbReference>
<evidence type="ECO:0000256" key="3">
    <source>
        <dbReference type="ARBA" id="ARBA00022801"/>
    </source>
</evidence>
<reference evidence="6" key="1">
    <citation type="submission" date="2018-05" db="EMBL/GenBank/DDBJ databases">
        <authorList>
            <person name="Lanie J.A."/>
            <person name="Ng W.-L."/>
            <person name="Kazmierczak K.M."/>
            <person name="Andrzejewski T.M."/>
            <person name="Davidsen T.M."/>
            <person name="Wayne K.J."/>
            <person name="Tettelin H."/>
            <person name="Glass J.I."/>
            <person name="Rusch D."/>
            <person name="Podicherti R."/>
            <person name="Tsui H.-C.T."/>
            <person name="Winkler M.E."/>
        </authorList>
    </citation>
    <scope>NUCLEOTIDE SEQUENCE</scope>
</reference>
<dbReference type="GO" id="GO:0030288">
    <property type="term" value="C:outer membrane-bounded periplasmic space"/>
    <property type="evidence" value="ECO:0007669"/>
    <property type="project" value="TreeGrafter"/>
</dbReference>
<gene>
    <name evidence="6" type="ORF">METZ01_LOCUS296683</name>
</gene>
<comment type="similarity">
    <text evidence="1">Belongs to the peptidase S41A family.</text>
</comment>
<evidence type="ECO:0000256" key="4">
    <source>
        <dbReference type="ARBA" id="ARBA00022825"/>
    </source>
</evidence>
<evidence type="ECO:0000256" key="2">
    <source>
        <dbReference type="ARBA" id="ARBA00022670"/>
    </source>
</evidence>
<dbReference type="Pfam" id="PF17820">
    <property type="entry name" value="PDZ_6"/>
    <property type="match status" value="1"/>
</dbReference>
<dbReference type="PANTHER" id="PTHR32060:SF30">
    <property type="entry name" value="CARBOXY-TERMINAL PROCESSING PROTEASE CTPA"/>
    <property type="match status" value="1"/>
</dbReference>
<evidence type="ECO:0000313" key="6">
    <source>
        <dbReference type="EMBL" id="SVC43829.1"/>
    </source>
</evidence>
<feature type="domain" description="PDZ" evidence="5">
    <location>
        <begin position="171"/>
        <end position="234"/>
    </location>
</feature>
<dbReference type="InterPro" id="IPR036034">
    <property type="entry name" value="PDZ_sf"/>
</dbReference>
<organism evidence="6">
    <name type="scientific">marine metagenome</name>
    <dbReference type="NCBI Taxonomy" id="408172"/>
    <lineage>
        <taxon>unclassified sequences</taxon>
        <taxon>metagenomes</taxon>
        <taxon>ecological metagenomes</taxon>
    </lineage>
</organism>
<keyword evidence="3" id="KW-0378">Hydrolase</keyword>
<accession>A0A382M4K4</accession>
<dbReference type="InterPro" id="IPR001478">
    <property type="entry name" value="PDZ"/>
</dbReference>
<dbReference type="EMBL" id="UINC01091226">
    <property type="protein sequence ID" value="SVC43829.1"/>
    <property type="molecule type" value="Genomic_DNA"/>
</dbReference>
<dbReference type="FunFam" id="2.30.42.10:FF:000063">
    <property type="entry name" value="Peptidase, S41 family"/>
    <property type="match status" value="1"/>
</dbReference>
<dbReference type="GO" id="GO:0008236">
    <property type="term" value="F:serine-type peptidase activity"/>
    <property type="evidence" value="ECO:0007669"/>
    <property type="project" value="UniProtKB-KW"/>
</dbReference>
<dbReference type="GO" id="GO:0006508">
    <property type="term" value="P:proteolysis"/>
    <property type="evidence" value="ECO:0007669"/>
    <property type="project" value="UniProtKB-KW"/>
</dbReference>
<dbReference type="CDD" id="cd06782">
    <property type="entry name" value="cpPDZ_CPP-like"/>
    <property type="match status" value="1"/>
</dbReference>
<dbReference type="SMART" id="SM00228">
    <property type="entry name" value="PDZ"/>
    <property type="match status" value="1"/>
</dbReference>
<dbReference type="SUPFAM" id="SSF50156">
    <property type="entry name" value="PDZ domain-like"/>
    <property type="match status" value="1"/>
</dbReference>
<dbReference type="PROSITE" id="PS50106">
    <property type="entry name" value="PDZ"/>
    <property type="match status" value="1"/>
</dbReference>
<evidence type="ECO:0000259" key="5">
    <source>
        <dbReference type="PROSITE" id="PS50106"/>
    </source>
</evidence>
<dbReference type="GO" id="GO:0007165">
    <property type="term" value="P:signal transduction"/>
    <property type="evidence" value="ECO:0007669"/>
    <property type="project" value="TreeGrafter"/>
</dbReference>
<evidence type="ECO:0000256" key="1">
    <source>
        <dbReference type="ARBA" id="ARBA00009179"/>
    </source>
</evidence>
<proteinExistence type="inferred from homology"/>
<dbReference type="GO" id="GO:0004175">
    <property type="term" value="F:endopeptidase activity"/>
    <property type="evidence" value="ECO:0007669"/>
    <property type="project" value="TreeGrafter"/>
</dbReference>
<name>A0A382M4K4_9ZZZZ</name>
<sequence length="270" mass="30818">MKLPAMYRKIFPAFTAALLWLLLLLPIGALNPLSVSLPSAEGGFFSNDLELFEEVLDLVGDKYIYSPDYKKMFTASVDEMVRTLDDKDVSLRNELTGQSISKFNKNIHYTLNYNREKSFETFKKIYFFLLGESGKKLSKEELEIAAVTGLMDSLDKYSKYMDADTFNKSMRDTEGKYGGLGMVITMKDKHLYVVKTIKNSPAQRAGIQPEDIFRKVNGIIIEKTQIAELADKLRGQPGSQVNLTLYRPSENKEYTHTLKREVILIETVEY</sequence>
<dbReference type="InterPro" id="IPR041489">
    <property type="entry name" value="PDZ_6"/>
</dbReference>
<dbReference type="Gene3D" id="2.30.42.10">
    <property type="match status" value="1"/>
</dbReference>
<dbReference type="Gene3D" id="3.30.750.44">
    <property type="match status" value="1"/>
</dbReference>
<feature type="non-terminal residue" evidence="6">
    <location>
        <position position="270"/>
    </location>
</feature>
<keyword evidence="4" id="KW-0720">Serine protease</keyword>
<dbReference type="AlphaFoldDB" id="A0A382M4K4"/>
<protein>
    <recommendedName>
        <fullName evidence="5">PDZ domain-containing protein</fullName>
    </recommendedName>
</protein>